<gene>
    <name evidence="10" type="ORF">CS060_04130</name>
</gene>
<dbReference type="InterPro" id="IPR015856">
    <property type="entry name" value="ABC_transpr_CbiO/EcfA_su"/>
</dbReference>
<evidence type="ECO:0000256" key="6">
    <source>
        <dbReference type="ARBA" id="ARBA00022840"/>
    </source>
</evidence>
<evidence type="ECO:0000256" key="8">
    <source>
        <dbReference type="ARBA" id="ARBA00023136"/>
    </source>
</evidence>
<evidence type="ECO:0000256" key="4">
    <source>
        <dbReference type="ARBA" id="ARBA00022475"/>
    </source>
</evidence>
<dbReference type="InterPro" id="IPR003439">
    <property type="entry name" value="ABC_transporter-like_ATP-bd"/>
</dbReference>
<dbReference type="PROSITE" id="PS50893">
    <property type="entry name" value="ABC_TRANSPORTER_2"/>
    <property type="match status" value="1"/>
</dbReference>
<evidence type="ECO:0000259" key="9">
    <source>
        <dbReference type="PROSITE" id="PS50893"/>
    </source>
</evidence>
<evidence type="ECO:0000256" key="5">
    <source>
        <dbReference type="ARBA" id="ARBA00022741"/>
    </source>
</evidence>
<name>A0A2G5RRY8_9BACL</name>
<dbReference type="FunFam" id="3.40.50.300:FF:000224">
    <property type="entry name" value="Energy-coupling factor transporter ATP-binding protein EcfA"/>
    <property type="match status" value="1"/>
</dbReference>
<dbReference type="SUPFAM" id="SSF52540">
    <property type="entry name" value="P-loop containing nucleoside triphosphate hydrolases"/>
    <property type="match status" value="1"/>
</dbReference>
<dbReference type="GO" id="GO:0043190">
    <property type="term" value="C:ATP-binding cassette (ABC) transporter complex"/>
    <property type="evidence" value="ECO:0007669"/>
    <property type="project" value="TreeGrafter"/>
</dbReference>
<dbReference type="PANTHER" id="PTHR43553:SF24">
    <property type="entry name" value="ENERGY-COUPLING FACTOR TRANSPORTER ATP-BINDING PROTEIN ECFA1"/>
    <property type="match status" value="1"/>
</dbReference>
<feature type="domain" description="ABC transporter" evidence="9">
    <location>
        <begin position="26"/>
        <end position="256"/>
    </location>
</feature>
<dbReference type="GO" id="GO:0042626">
    <property type="term" value="F:ATPase-coupled transmembrane transporter activity"/>
    <property type="evidence" value="ECO:0007669"/>
    <property type="project" value="TreeGrafter"/>
</dbReference>
<dbReference type="InterPro" id="IPR027417">
    <property type="entry name" value="P-loop_NTPase"/>
</dbReference>
<keyword evidence="6 10" id="KW-0067">ATP-binding</keyword>
<comment type="caution">
    <text evidence="10">The sequence shown here is derived from an EMBL/GenBank/DDBJ whole genome shotgun (WGS) entry which is preliminary data.</text>
</comment>
<reference evidence="10 11" key="1">
    <citation type="submission" date="2017-10" db="EMBL/GenBank/DDBJ databases">
        <title>Draft genome sequence of Anoxybacillus flavithermus KU2-6-11 from caldera Uzon (Russia:Kamchtka).</title>
        <authorList>
            <person name="Korzhuk A.V."/>
            <person name="Rozanov A.S."/>
            <person name="Bryanskaya A.V."/>
            <person name="Peltek S.E."/>
        </authorList>
    </citation>
    <scope>NUCLEOTIDE SEQUENCE [LARGE SCALE GENOMIC DNA]</scope>
    <source>
        <strain evidence="10 11">KU2-6_11</strain>
    </source>
</reference>
<evidence type="ECO:0000256" key="1">
    <source>
        <dbReference type="ARBA" id="ARBA00004202"/>
    </source>
</evidence>
<protein>
    <submittedName>
        <fullName evidence="10">ABC transporter ATP-binding protein</fullName>
    </submittedName>
</protein>
<keyword evidence="4" id="KW-1003">Cell membrane</keyword>
<dbReference type="PANTHER" id="PTHR43553">
    <property type="entry name" value="HEAVY METAL TRANSPORTER"/>
    <property type="match status" value="1"/>
</dbReference>
<evidence type="ECO:0000313" key="11">
    <source>
        <dbReference type="Proteomes" id="UP000230559"/>
    </source>
</evidence>
<dbReference type="GO" id="GO:0005524">
    <property type="term" value="F:ATP binding"/>
    <property type="evidence" value="ECO:0007669"/>
    <property type="project" value="UniProtKB-KW"/>
</dbReference>
<comment type="subcellular location">
    <subcellularLocation>
        <location evidence="1">Cell membrane</location>
        <topology evidence="1">Peripheral membrane protein</topology>
    </subcellularLocation>
</comment>
<dbReference type="GO" id="GO:0016887">
    <property type="term" value="F:ATP hydrolysis activity"/>
    <property type="evidence" value="ECO:0007669"/>
    <property type="project" value="InterPro"/>
</dbReference>
<organism evidence="10 11">
    <name type="scientific">Anoxybacillus flavithermus</name>
    <dbReference type="NCBI Taxonomy" id="33934"/>
    <lineage>
        <taxon>Bacteria</taxon>
        <taxon>Bacillati</taxon>
        <taxon>Bacillota</taxon>
        <taxon>Bacilli</taxon>
        <taxon>Bacillales</taxon>
        <taxon>Anoxybacillaceae</taxon>
        <taxon>Anoxybacillus</taxon>
    </lineage>
</organism>
<keyword evidence="3" id="KW-0813">Transport</keyword>
<keyword evidence="8" id="KW-0472">Membrane</keyword>
<dbReference type="SMART" id="SM00382">
    <property type="entry name" value="AAA"/>
    <property type="match status" value="1"/>
</dbReference>
<evidence type="ECO:0000256" key="7">
    <source>
        <dbReference type="ARBA" id="ARBA00022967"/>
    </source>
</evidence>
<dbReference type="InterPro" id="IPR003593">
    <property type="entry name" value="AAA+_ATPase"/>
</dbReference>
<proteinExistence type="inferred from homology"/>
<comment type="similarity">
    <text evidence="2">Belongs to the ABC transporter superfamily.</text>
</comment>
<dbReference type="Pfam" id="PF00005">
    <property type="entry name" value="ABC_tran"/>
    <property type="match status" value="1"/>
</dbReference>
<dbReference type="Proteomes" id="UP000230559">
    <property type="component" value="Unassembled WGS sequence"/>
</dbReference>
<keyword evidence="7" id="KW-1278">Translocase</keyword>
<sequence length="265" mass="29779">MDNERDDIHICNGYVVHRLSVGGHMIHVSNIYYSYSDGHEAIRNISFSVQDGECIGIIGANGAGKSTLLKLLVGLYTPQSGCIVIDNMRMSKQTLRHIRRIVGFTFQQADDQLFMPTVYDDVAFALRNDDMNENEVKQQVTNALKTVGAVHLADRPPYRLSEGEKRLVTLATVLAMEPKILLMDEPTAALDPKARRTLIHLVQSLPHTKIVTTHDLDFVFECCERTIVLANGTIVYDGPTEDVLTNEPFLREHHLELPLMLQGRK</sequence>
<dbReference type="EMBL" id="PEDM01000005">
    <property type="protein sequence ID" value="PIC05473.1"/>
    <property type="molecule type" value="Genomic_DNA"/>
</dbReference>
<dbReference type="GO" id="GO:0015087">
    <property type="term" value="F:cobalt ion transmembrane transporter activity"/>
    <property type="evidence" value="ECO:0007669"/>
    <property type="project" value="UniProtKB-ARBA"/>
</dbReference>
<keyword evidence="5" id="KW-0547">Nucleotide-binding</keyword>
<dbReference type="AlphaFoldDB" id="A0A2G5RRY8"/>
<dbReference type="InterPro" id="IPR050095">
    <property type="entry name" value="ECF_ABC_transporter_ATP-bd"/>
</dbReference>
<evidence type="ECO:0000256" key="3">
    <source>
        <dbReference type="ARBA" id="ARBA00022448"/>
    </source>
</evidence>
<dbReference type="Gene3D" id="3.40.50.300">
    <property type="entry name" value="P-loop containing nucleotide triphosphate hydrolases"/>
    <property type="match status" value="1"/>
</dbReference>
<accession>A0A2G5RRY8</accession>
<evidence type="ECO:0000256" key="2">
    <source>
        <dbReference type="ARBA" id="ARBA00005417"/>
    </source>
</evidence>
<evidence type="ECO:0000313" key="10">
    <source>
        <dbReference type="EMBL" id="PIC05473.1"/>
    </source>
</evidence>
<dbReference type="CDD" id="cd03225">
    <property type="entry name" value="ABC_cobalt_CbiO_domain1"/>
    <property type="match status" value="1"/>
</dbReference>